<evidence type="ECO:0000256" key="4">
    <source>
        <dbReference type="ARBA" id="ARBA00023002"/>
    </source>
</evidence>
<dbReference type="Pfam" id="PF00175">
    <property type="entry name" value="NAD_binding_1"/>
    <property type="match status" value="1"/>
</dbReference>
<dbReference type="PANTHER" id="PTHR47354:SF1">
    <property type="entry name" value="CARNITINE MONOOXYGENASE REDUCTASE SUBUNIT"/>
    <property type="match status" value="1"/>
</dbReference>
<dbReference type="PANTHER" id="PTHR47354">
    <property type="entry name" value="NADH OXIDOREDUCTASE HCR"/>
    <property type="match status" value="1"/>
</dbReference>
<feature type="domain" description="2Fe-2S ferredoxin-type" evidence="7">
    <location>
        <begin position="263"/>
        <end position="348"/>
    </location>
</feature>
<dbReference type="PROSITE" id="PS51085">
    <property type="entry name" value="2FE2S_FER_2"/>
    <property type="match status" value="1"/>
</dbReference>
<keyword evidence="9" id="KW-0489">Methyltransferase</keyword>
<keyword evidence="2" id="KW-0001">2Fe-2S</keyword>
<dbReference type="Gene3D" id="3.40.50.80">
    <property type="entry name" value="Nucleotide-binding domain of ferredoxin-NADP reductase (FNR) module"/>
    <property type="match status" value="1"/>
</dbReference>
<dbReference type="SUPFAM" id="SSF52343">
    <property type="entry name" value="Ferredoxin reductase-like, C-terminal NADP-linked domain"/>
    <property type="match status" value="1"/>
</dbReference>
<keyword evidence="3" id="KW-0479">Metal-binding</keyword>
<evidence type="ECO:0000256" key="5">
    <source>
        <dbReference type="ARBA" id="ARBA00023004"/>
    </source>
</evidence>
<dbReference type="SUPFAM" id="SSF63380">
    <property type="entry name" value="Riboflavin synthase domain-like"/>
    <property type="match status" value="1"/>
</dbReference>
<dbReference type="InterPro" id="IPR039261">
    <property type="entry name" value="FNR_nucleotide-bd"/>
</dbReference>
<evidence type="ECO:0000256" key="1">
    <source>
        <dbReference type="ARBA" id="ARBA00022630"/>
    </source>
</evidence>
<evidence type="ECO:0000259" key="8">
    <source>
        <dbReference type="PROSITE" id="PS51384"/>
    </source>
</evidence>
<dbReference type="CDD" id="cd06185">
    <property type="entry name" value="PDR_like"/>
    <property type="match status" value="1"/>
</dbReference>
<evidence type="ECO:0000256" key="3">
    <source>
        <dbReference type="ARBA" id="ARBA00022723"/>
    </source>
</evidence>
<evidence type="ECO:0000256" key="2">
    <source>
        <dbReference type="ARBA" id="ARBA00022714"/>
    </source>
</evidence>
<accession>A0A1I7NVX3</accession>
<proteinExistence type="predicted"/>
<dbReference type="GO" id="GO:0032259">
    <property type="term" value="P:methylation"/>
    <property type="evidence" value="ECO:0007669"/>
    <property type="project" value="UniProtKB-KW"/>
</dbReference>
<dbReference type="Pfam" id="PF00111">
    <property type="entry name" value="Fer2"/>
    <property type="match status" value="1"/>
</dbReference>
<keyword evidence="4" id="KW-0560">Oxidoreductase</keyword>
<dbReference type="GO" id="GO:0016491">
    <property type="term" value="F:oxidoreductase activity"/>
    <property type="evidence" value="ECO:0007669"/>
    <property type="project" value="UniProtKB-KW"/>
</dbReference>
<dbReference type="PROSITE" id="PS51384">
    <property type="entry name" value="FAD_FR"/>
    <property type="match status" value="1"/>
</dbReference>
<feature type="domain" description="FAD-binding FR-type" evidence="8">
    <location>
        <begin position="33"/>
        <end position="135"/>
    </location>
</feature>
<dbReference type="InterPro" id="IPR050415">
    <property type="entry name" value="MRET"/>
</dbReference>
<keyword evidence="6" id="KW-0411">Iron-sulfur</keyword>
<dbReference type="Gene3D" id="2.40.30.10">
    <property type="entry name" value="Translation factors"/>
    <property type="match status" value="1"/>
</dbReference>
<dbReference type="InterPro" id="IPR036010">
    <property type="entry name" value="2Fe-2S_ferredoxin-like_sf"/>
</dbReference>
<dbReference type="Proteomes" id="UP000199074">
    <property type="component" value="Unassembled WGS sequence"/>
</dbReference>
<dbReference type="GO" id="GO:0051537">
    <property type="term" value="F:2 iron, 2 sulfur cluster binding"/>
    <property type="evidence" value="ECO:0007669"/>
    <property type="project" value="UniProtKB-KW"/>
</dbReference>
<dbReference type="AlphaFoldDB" id="A0A1I7NVX3"/>
<evidence type="ECO:0000313" key="10">
    <source>
        <dbReference type="Proteomes" id="UP000199074"/>
    </source>
</evidence>
<dbReference type="PRINTS" id="PR00409">
    <property type="entry name" value="PHDIOXRDTASE"/>
</dbReference>
<dbReference type="CDD" id="cd00207">
    <property type="entry name" value="fer2"/>
    <property type="match status" value="1"/>
</dbReference>
<dbReference type="InterPro" id="IPR001041">
    <property type="entry name" value="2Fe-2S_ferredoxin-type"/>
</dbReference>
<dbReference type="SUPFAM" id="SSF54292">
    <property type="entry name" value="2Fe-2S ferredoxin-like"/>
    <property type="match status" value="1"/>
</dbReference>
<dbReference type="PROSITE" id="PS00197">
    <property type="entry name" value="2FE2S_FER_1"/>
    <property type="match status" value="1"/>
</dbReference>
<dbReference type="GO" id="GO:0008168">
    <property type="term" value="F:methyltransferase activity"/>
    <property type="evidence" value="ECO:0007669"/>
    <property type="project" value="UniProtKB-KW"/>
</dbReference>
<keyword evidence="9" id="KW-0808">Transferase</keyword>
<sequence>MSEERIVERDGGMVSGADFDWVGDGVGATPTERNQLRLRVDVIVPLAATIRQIELVSLDGSPLPPFTAGAHINLKLPGDLSRSYSLTNGPGVTDRYIIGVNRDAASRGGSAYLNEELKVGDVLPVDPPHNTFHLIDDAEQSAFFAGGIGITPILAMIRKLEALGKPWVLHYAARDRQSAAFLPELEALEAKGPGRVNLHFDAEAGRVMPLLKIASTIPKAAHLYCCGPGKMIETFRASAGWRPEDNVHIEHFAGSKSKPTMAFDIELKRRGMTFHVPLGETMLDVLLRNDVYVSHSCKEGVCGSCETRVLEGVPEHMDNVLSPRERASNEVVMVCCSGCSSGKLVLDL</sequence>
<evidence type="ECO:0000256" key="6">
    <source>
        <dbReference type="ARBA" id="ARBA00023014"/>
    </source>
</evidence>
<name>A0A1I7NVX3_9HYPH</name>
<organism evidence="9 10">
    <name type="scientific">Devosia crocina</name>
    <dbReference type="NCBI Taxonomy" id="429728"/>
    <lineage>
        <taxon>Bacteria</taxon>
        <taxon>Pseudomonadati</taxon>
        <taxon>Pseudomonadota</taxon>
        <taxon>Alphaproteobacteria</taxon>
        <taxon>Hyphomicrobiales</taxon>
        <taxon>Devosiaceae</taxon>
        <taxon>Devosia</taxon>
    </lineage>
</organism>
<gene>
    <name evidence="9" type="ORF">SAMN05216456_3582</name>
</gene>
<evidence type="ECO:0000259" key="7">
    <source>
        <dbReference type="PROSITE" id="PS51085"/>
    </source>
</evidence>
<dbReference type="STRING" id="429728.SAMN05216456_3582"/>
<dbReference type="GO" id="GO:0046872">
    <property type="term" value="F:metal ion binding"/>
    <property type="evidence" value="ECO:0007669"/>
    <property type="project" value="UniProtKB-KW"/>
</dbReference>
<dbReference type="InterPro" id="IPR017927">
    <property type="entry name" value="FAD-bd_FR_type"/>
</dbReference>
<reference evidence="9 10" key="1">
    <citation type="submission" date="2016-10" db="EMBL/GenBank/DDBJ databases">
        <authorList>
            <person name="de Groot N.N."/>
        </authorList>
    </citation>
    <scope>NUCLEOTIDE SEQUENCE [LARGE SCALE GENOMIC DNA]</scope>
    <source>
        <strain evidence="9 10">IPL20</strain>
    </source>
</reference>
<dbReference type="InterPro" id="IPR017938">
    <property type="entry name" value="Riboflavin_synthase-like_b-brl"/>
</dbReference>
<evidence type="ECO:0000313" key="9">
    <source>
        <dbReference type="EMBL" id="SFV38723.1"/>
    </source>
</evidence>
<dbReference type="Gene3D" id="3.10.20.30">
    <property type="match status" value="1"/>
</dbReference>
<keyword evidence="10" id="KW-1185">Reference proteome</keyword>
<keyword evidence="5" id="KW-0408">Iron</keyword>
<dbReference type="InterPro" id="IPR001433">
    <property type="entry name" value="OxRdtase_FAD/NAD-bd"/>
</dbReference>
<dbReference type="InterPro" id="IPR006058">
    <property type="entry name" value="2Fe2S_fd_BS"/>
</dbReference>
<protein>
    <submittedName>
        <fullName evidence="9">Vanillate O-demethylase ferredoxin subunit</fullName>
    </submittedName>
</protein>
<dbReference type="EMBL" id="FPCK01000004">
    <property type="protein sequence ID" value="SFV38723.1"/>
    <property type="molecule type" value="Genomic_DNA"/>
</dbReference>
<dbReference type="InterPro" id="IPR012675">
    <property type="entry name" value="Beta-grasp_dom_sf"/>
</dbReference>
<keyword evidence="1" id="KW-0285">Flavoprotein</keyword>